<protein>
    <recommendedName>
        <fullName evidence="3">histidine kinase</fullName>
        <ecNumber evidence="3">2.7.13.3</ecNumber>
    </recommendedName>
</protein>
<keyword evidence="7 14" id="KW-0812">Transmembrane</keyword>
<organism evidence="18 19">
    <name type="scientific">Cohaesibacter marisflavi</name>
    <dbReference type="NCBI Taxonomy" id="655353"/>
    <lineage>
        <taxon>Bacteria</taxon>
        <taxon>Pseudomonadati</taxon>
        <taxon>Pseudomonadota</taxon>
        <taxon>Alphaproteobacteria</taxon>
        <taxon>Hyphomicrobiales</taxon>
        <taxon>Cohaesibacteraceae</taxon>
    </lineage>
</organism>
<feature type="domain" description="Histidine kinase" evidence="15">
    <location>
        <begin position="550"/>
        <end position="771"/>
    </location>
</feature>
<dbReference type="PANTHER" id="PTHR43047">
    <property type="entry name" value="TWO-COMPONENT HISTIDINE PROTEIN KINASE"/>
    <property type="match status" value="1"/>
</dbReference>
<dbReference type="InterPro" id="IPR003660">
    <property type="entry name" value="HAMP_dom"/>
</dbReference>
<gene>
    <name evidence="18" type="ORF">SAMN04488056_102273</name>
</gene>
<feature type="domain" description="PAS" evidence="16">
    <location>
        <begin position="419"/>
        <end position="475"/>
    </location>
</feature>
<keyword evidence="13 14" id="KW-0472">Membrane</keyword>
<dbReference type="AlphaFoldDB" id="A0A1I5CLQ6"/>
<dbReference type="SUPFAM" id="SSF103190">
    <property type="entry name" value="Sensory domain-like"/>
    <property type="match status" value="1"/>
</dbReference>
<dbReference type="SMART" id="SM00387">
    <property type="entry name" value="HATPase_c"/>
    <property type="match status" value="1"/>
</dbReference>
<dbReference type="Proteomes" id="UP000199236">
    <property type="component" value="Unassembled WGS sequence"/>
</dbReference>
<dbReference type="EMBL" id="FOVR01000002">
    <property type="protein sequence ID" value="SFN87843.1"/>
    <property type="molecule type" value="Genomic_DNA"/>
</dbReference>
<proteinExistence type="predicted"/>
<keyword evidence="19" id="KW-1185">Reference proteome</keyword>
<dbReference type="InterPro" id="IPR029151">
    <property type="entry name" value="Sensor-like_sf"/>
</dbReference>
<evidence type="ECO:0000256" key="14">
    <source>
        <dbReference type="SAM" id="Phobius"/>
    </source>
</evidence>
<evidence type="ECO:0000259" key="16">
    <source>
        <dbReference type="PROSITE" id="PS50112"/>
    </source>
</evidence>
<keyword evidence="12" id="KW-0902">Two-component regulatory system</keyword>
<evidence type="ECO:0000256" key="4">
    <source>
        <dbReference type="ARBA" id="ARBA00022475"/>
    </source>
</evidence>
<dbReference type="PANTHER" id="PTHR43047:SF72">
    <property type="entry name" value="OSMOSENSING HISTIDINE PROTEIN KINASE SLN1"/>
    <property type="match status" value="1"/>
</dbReference>
<evidence type="ECO:0000313" key="18">
    <source>
        <dbReference type="EMBL" id="SFN87843.1"/>
    </source>
</evidence>
<evidence type="ECO:0000256" key="13">
    <source>
        <dbReference type="ARBA" id="ARBA00023136"/>
    </source>
</evidence>
<dbReference type="FunFam" id="3.30.565.10:FF:000006">
    <property type="entry name" value="Sensor histidine kinase WalK"/>
    <property type="match status" value="1"/>
</dbReference>
<evidence type="ECO:0000259" key="15">
    <source>
        <dbReference type="PROSITE" id="PS50109"/>
    </source>
</evidence>
<dbReference type="Pfam" id="PF00512">
    <property type="entry name" value="HisKA"/>
    <property type="match status" value="1"/>
</dbReference>
<accession>A0A1I5CLQ6</accession>
<evidence type="ECO:0000259" key="17">
    <source>
        <dbReference type="PROSITE" id="PS50885"/>
    </source>
</evidence>
<dbReference type="NCBIfam" id="TIGR00229">
    <property type="entry name" value="sensory_box"/>
    <property type="match status" value="1"/>
</dbReference>
<keyword evidence="4" id="KW-1003">Cell membrane</keyword>
<sequence>MKFFRSENSKKTRSISASFLVIAVGLVLATSVTVGFWQIWQNEKSNIKYEDERLTFAVQRVVKDLRAVVEDASRNVAMLGGTPPIQGILSSRKSGAIPEIAMVQETIWKDRLAQIFLSLAESDQNLMQVRLIGNDGKEMIRVNSSAGRATRVKQKDLQDKSDRPYVLETLSSNRDKINYFGIDYNRERGVIEEPRILVMRVATRVWGKDDEPLGMIIVNINMSKVIANLAFVIREPQQFILFNEQGSYLSKPPQIEAASVRARSGQTRLVDKPRSLQTDFPRLAGNMVADWVGGPSQTLGLVTEDYVARVSRIRFDWSDSEHYLLAAVMTPMAQLLAQNREMKQQIILFTALLALIGALIAFVLTHQFVKPIRQLSNAARQLSLGAPVDSLKLDGEHRNDEIGVLLRSVHHMASNLEEKQKRIGAILATAKNPILMINRRGIIREVNEATIDLFGFSRHELIGKNVSMLMNEHDKVHHDSYLRHHGTGTPSKIFEGGREVSAIRKDGSPVQVHLAVSRLLIKGEVFFTGIMTDLTELKKVDKLKSEFVSTVSHELRTPLTSIKGALGLLRSTSTDALPEHAGKMLDIAYSNCDRLSLLINDILDMEKIEAGKLSYEFQSFDTVTFLEDVVETNRAYGKQHGVSFELDCPDEPILIFADHCRLEQVITNLLSNAAKYASEGEKVIVSAEPDRESGRLRIAVTDFGSGIPEDFRDKVFDKFAQADASDTRAKGGTGLGLAISREIIMAHSGVLDFETEAGVGTTFYIILDILPEEKASTEPEAA</sequence>
<evidence type="ECO:0000256" key="2">
    <source>
        <dbReference type="ARBA" id="ARBA00004651"/>
    </source>
</evidence>
<dbReference type="CDD" id="cd00130">
    <property type="entry name" value="PAS"/>
    <property type="match status" value="1"/>
</dbReference>
<dbReference type="InterPro" id="IPR000014">
    <property type="entry name" value="PAS"/>
</dbReference>
<dbReference type="InterPro" id="IPR005467">
    <property type="entry name" value="His_kinase_dom"/>
</dbReference>
<dbReference type="FunFam" id="1.10.287.130:FF:000001">
    <property type="entry name" value="Two-component sensor histidine kinase"/>
    <property type="match status" value="1"/>
</dbReference>
<evidence type="ECO:0000256" key="11">
    <source>
        <dbReference type="ARBA" id="ARBA00022989"/>
    </source>
</evidence>
<dbReference type="SMART" id="SM00388">
    <property type="entry name" value="HisKA"/>
    <property type="match status" value="1"/>
</dbReference>
<evidence type="ECO:0000256" key="1">
    <source>
        <dbReference type="ARBA" id="ARBA00000085"/>
    </source>
</evidence>
<dbReference type="SMART" id="SM00091">
    <property type="entry name" value="PAS"/>
    <property type="match status" value="1"/>
</dbReference>
<dbReference type="InterPro" id="IPR003594">
    <property type="entry name" value="HATPase_dom"/>
</dbReference>
<feature type="transmembrane region" description="Helical" evidence="14">
    <location>
        <begin position="20"/>
        <end position="40"/>
    </location>
</feature>
<dbReference type="InterPro" id="IPR036890">
    <property type="entry name" value="HATPase_C_sf"/>
</dbReference>
<dbReference type="Pfam" id="PF21623">
    <property type="entry name" value="HK_sensor_dom_bact"/>
    <property type="match status" value="1"/>
</dbReference>
<dbReference type="InterPro" id="IPR035965">
    <property type="entry name" value="PAS-like_dom_sf"/>
</dbReference>
<keyword evidence="10" id="KW-0067">ATP-binding</keyword>
<dbReference type="EC" id="2.7.13.3" evidence="3"/>
<comment type="subcellular location">
    <subcellularLocation>
        <location evidence="2">Cell membrane</location>
        <topology evidence="2">Multi-pass membrane protein</topology>
    </subcellularLocation>
</comment>
<feature type="domain" description="HAMP" evidence="17">
    <location>
        <begin position="366"/>
        <end position="421"/>
    </location>
</feature>
<dbReference type="Pfam" id="PF00672">
    <property type="entry name" value="HAMP"/>
    <property type="match status" value="1"/>
</dbReference>
<dbReference type="GO" id="GO:0006355">
    <property type="term" value="P:regulation of DNA-templated transcription"/>
    <property type="evidence" value="ECO:0007669"/>
    <property type="project" value="InterPro"/>
</dbReference>
<dbReference type="Pfam" id="PF02518">
    <property type="entry name" value="HATPase_c"/>
    <property type="match status" value="1"/>
</dbReference>
<dbReference type="Gene3D" id="6.10.340.10">
    <property type="match status" value="1"/>
</dbReference>
<dbReference type="Gene3D" id="3.30.450.20">
    <property type="entry name" value="PAS domain"/>
    <property type="match status" value="2"/>
</dbReference>
<evidence type="ECO:0000313" key="19">
    <source>
        <dbReference type="Proteomes" id="UP000199236"/>
    </source>
</evidence>
<dbReference type="InterPro" id="IPR003661">
    <property type="entry name" value="HisK_dim/P_dom"/>
</dbReference>
<dbReference type="Gene3D" id="3.30.565.10">
    <property type="entry name" value="Histidine kinase-like ATPase, C-terminal domain"/>
    <property type="match status" value="1"/>
</dbReference>
<dbReference type="SUPFAM" id="SSF55874">
    <property type="entry name" value="ATPase domain of HSP90 chaperone/DNA topoisomerase II/histidine kinase"/>
    <property type="match status" value="1"/>
</dbReference>
<keyword evidence="6" id="KW-0808">Transferase</keyword>
<keyword evidence="5" id="KW-0597">Phosphoprotein</keyword>
<keyword evidence="9" id="KW-0418">Kinase</keyword>
<dbReference type="GO" id="GO:0005524">
    <property type="term" value="F:ATP binding"/>
    <property type="evidence" value="ECO:0007669"/>
    <property type="project" value="UniProtKB-KW"/>
</dbReference>
<dbReference type="InterPro" id="IPR004358">
    <property type="entry name" value="Sig_transdc_His_kin-like_C"/>
</dbReference>
<dbReference type="SMART" id="SM00304">
    <property type="entry name" value="HAMP"/>
    <property type="match status" value="1"/>
</dbReference>
<dbReference type="GO" id="GO:0000155">
    <property type="term" value="F:phosphorelay sensor kinase activity"/>
    <property type="evidence" value="ECO:0007669"/>
    <property type="project" value="InterPro"/>
</dbReference>
<dbReference type="PROSITE" id="PS50109">
    <property type="entry name" value="HIS_KIN"/>
    <property type="match status" value="1"/>
</dbReference>
<dbReference type="GO" id="GO:0005886">
    <property type="term" value="C:plasma membrane"/>
    <property type="evidence" value="ECO:0007669"/>
    <property type="project" value="UniProtKB-SubCell"/>
</dbReference>
<dbReference type="InterPro" id="IPR036097">
    <property type="entry name" value="HisK_dim/P_sf"/>
</dbReference>
<dbReference type="OrthoDB" id="9795133at2"/>
<dbReference type="InterPro" id="IPR013767">
    <property type="entry name" value="PAS_fold"/>
</dbReference>
<dbReference type="SUPFAM" id="SSF55785">
    <property type="entry name" value="PYP-like sensor domain (PAS domain)"/>
    <property type="match status" value="1"/>
</dbReference>
<dbReference type="RefSeq" id="WP_090069560.1">
    <property type="nucleotide sequence ID" value="NZ_FOVR01000002.1"/>
</dbReference>
<evidence type="ECO:0000256" key="10">
    <source>
        <dbReference type="ARBA" id="ARBA00022840"/>
    </source>
</evidence>
<dbReference type="GO" id="GO:0009927">
    <property type="term" value="F:histidine phosphotransfer kinase activity"/>
    <property type="evidence" value="ECO:0007669"/>
    <property type="project" value="TreeGrafter"/>
</dbReference>
<name>A0A1I5CLQ6_9HYPH</name>
<evidence type="ECO:0000256" key="5">
    <source>
        <dbReference type="ARBA" id="ARBA00022553"/>
    </source>
</evidence>
<evidence type="ECO:0000256" key="12">
    <source>
        <dbReference type="ARBA" id="ARBA00023012"/>
    </source>
</evidence>
<comment type="catalytic activity">
    <reaction evidence="1">
        <text>ATP + protein L-histidine = ADP + protein N-phospho-L-histidine.</text>
        <dbReference type="EC" id="2.7.13.3"/>
    </reaction>
</comment>
<dbReference type="Pfam" id="PF00989">
    <property type="entry name" value="PAS"/>
    <property type="match status" value="1"/>
</dbReference>
<reference evidence="18 19" key="1">
    <citation type="submission" date="2016-10" db="EMBL/GenBank/DDBJ databases">
        <authorList>
            <person name="de Groot N.N."/>
        </authorList>
    </citation>
    <scope>NUCLEOTIDE SEQUENCE [LARGE SCALE GENOMIC DNA]</scope>
    <source>
        <strain evidence="18 19">CGMCC 1.9157</strain>
    </source>
</reference>
<feature type="transmembrane region" description="Helical" evidence="14">
    <location>
        <begin position="346"/>
        <end position="365"/>
    </location>
</feature>
<dbReference type="PRINTS" id="PR00344">
    <property type="entry name" value="BCTRLSENSOR"/>
</dbReference>
<evidence type="ECO:0000256" key="9">
    <source>
        <dbReference type="ARBA" id="ARBA00022777"/>
    </source>
</evidence>
<dbReference type="SUPFAM" id="SSF158472">
    <property type="entry name" value="HAMP domain-like"/>
    <property type="match status" value="1"/>
</dbReference>
<dbReference type="Gene3D" id="1.10.287.130">
    <property type="match status" value="1"/>
</dbReference>
<evidence type="ECO:0000256" key="6">
    <source>
        <dbReference type="ARBA" id="ARBA00022679"/>
    </source>
</evidence>
<dbReference type="CDD" id="cd06225">
    <property type="entry name" value="HAMP"/>
    <property type="match status" value="1"/>
</dbReference>
<dbReference type="InterPro" id="IPR048760">
    <property type="entry name" value="VP0354-like_sensor_dom"/>
</dbReference>
<dbReference type="CDD" id="cd00082">
    <property type="entry name" value="HisKA"/>
    <property type="match status" value="1"/>
</dbReference>
<evidence type="ECO:0000256" key="7">
    <source>
        <dbReference type="ARBA" id="ARBA00022692"/>
    </source>
</evidence>
<dbReference type="SUPFAM" id="SSF47384">
    <property type="entry name" value="Homodimeric domain of signal transducing histidine kinase"/>
    <property type="match status" value="1"/>
</dbReference>
<keyword evidence="8" id="KW-0547">Nucleotide-binding</keyword>
<evidence type="ECO:0000256" key="8">
    <source>
        <dbReference type="ARBA" id="ARBA00022741"/>
    </source>
</evidence>
<dbReference type="PROSITE" id="PS50885">
    <property type="entry name" value="HAMP"/>
    <property type="match status" value="1"/>
</dbReference>
<evidence type="ECO:0000256" key="3">
    <source>
        <dbReference type="ARBA" id="ARBA00012438"/>
    </source>
</evidence>
<keyword evidence="11 14" id="KW-1133">Transmembrane helix</keyword>
<dbReference type="PROSITE" id="PS50112">
    <property type="entry name" value="PAS"/>
    <property type="match status" value="1"/>
</dbReference>
<dbReference type="STRING" id="655353.SAMN04488056_102273"/>